<dbReference type="InterPro" id="IPR013328">
    <property type="entry name" value="6PGD_dom2"/>
</dbReference>
<organism evidence="7 8">
    <name type="scientific">Streptomyces clavuligerus</name>
    <dbReference type="NCBI Taxonomy" id="1901"/>
    <lineage>
        <taxon>Bacteria</taxon>
        <taxon>Bacillati</taxon>
        <taxon>Actinomycetota</taxon>
        <taxon>Actinomycetes</taxon>
        <taxon>Kitasatosporales</taxon>
        <taxon>Streptomycetaceae</taxon>
        <taxon>Streptomyces</taxon>
    </lineage>
</organism>
<dbReference type="GO" id="GO:0050661">
    <property type="term" value="F:NADP binding"/>
    <property type="evidence" value="ECO:0007669"/>
    <property type="project" value="InterPro"/>
</dbReference>
<protein>
    <submittedName>
        <fullName evidence="7">Putative 3-hydroxyisobutyrate dehydrogenase</fullName>
        <ecNumber evidence="7">1.1.1.31</ecNumber>
    </submittedName>
</protein>
<dbReference type="EMBL" id="CM000913">
    <property type="protein sequence ID" value="EFG06953.1"/>
    <property type="molecule type" value="Genomic_DNA"/>
</dbReference>
<evidence type="ECO:0000313" key="8">
    <source>
        <dbReference type="Proteomes" id="UP000002357"/>
    </source>
</evidence>
<feature type="domain" description="3-hydroxyisobutyrate dehydrogenase-like NAD-binding" evidence="6">
    <location>
        <begin position="164"/>
        <end position="282"/>
    </location>
</feature>
<dbReference type="GO" id="GO:0008442">
    <property type="term" value="F:3-hydroxyisobutyrate dehydrogenase activity"/>
    <property type="evidence" value="ECO:0007669"/>
    <property type="project" value="UniProtKB-EC"/>
</dbReference>
<keyword evidence="3" id="KW-0520">NAD</keyword>
<evidence type="ECO:0000256" key="4">
    <source>
        <dbReference type="PIRSR" id="PIRSR000103-1"/>
    </source>
</evidence>
<gene>
    <name evidence="7" type="primary">mmsB</name>
    <name evidence="7" type="ORF">SCLAV_1880</name>
</gene>
<dbReference type="PANTHER" id="PTHR43580">
    <property type="entry name" value="OXIDOREDUCTASE GLYR1-RELATED"/>
    <property type="match status" value="1"/>
</dbReference>
<dbReference type="Gene3D" id="3.40.50.720">
    <property type="entry name" value="NAD(P)-binding Rossmann-like Domain"/>
    <property type="match status" value="1"/>
</dbReference>
<dbReference type="SUPFAM" id="SSF51735">
    <property type="entry name" value="NAD(P)-binding Rossmann-fold domains"/>
    <property type="match status" value="1"/>
</dbReference>
<dbReference type="AlphaFoldDB" id="B5GV69"/>
<dbReference type="InterPro" id="IPR008927">
    <property type="entry name" value="6-PGluconate_DH-like_C_sf"/>
</dbReference>
<dbReference type="STRING" id="1901.BB341_18920"/>
<keyword evidence="8" id="KW-1185">Reference proteome</keyword>
<evidence type="ECO:0000313" key="7">
    <source>
        <dbReference type="EMBL" id="EFG06953.1"/>
    </source>
</evidence>
<dbReference type="Proteomes" id="UP000002357">
    <property type="component" value="Chromosome"/>
</dbReference>
<evidence type="ECO:0000259" key="5">
    <source>
        <dbReference type="Pfam" id="PF03446"/>
    </source>
</evidence>
<feature type="active site" evidence="4">
    <location>
        <position position="170"/>
    </location>
</feature>
<dbReference type="InterPro" id="IPR036291">
    <property type="entry name" value="NAD(P)-bd_dom_sf"/>
</dbReference>
<keyword evidence="2 7" id="KW-0560">Oxidoreductase</keyword>
<dbReference type="InterPro" id="IPR015815">
    <property type="entry name" value="HIBADH-related"/>
</dbReference>
<dbReference type="GeneID" id="93731526"/>
<sequence length="294" mass="30389">MTRVAVLGLGAMGRSVVTRLLLAGHEVLVWNRDRTACERLSAGPVVPVATPAEAARRAEAVILVVSDENAVRDVVSGPDGVAAGAAASPVTLIQMSTVAPATLHWLAGALPEGSPVLDAPVMAGPGKLAAGRGTVYVGGSEELVRQWTPLLRDIGEISHVGPVGAASAAKLVANSALFGIVALLGESVALAEGLGLDRDTAFEVLAATPLAAQAERRRASMEADEYPTRFSLRLAAKDARLIHEAAEEGGVELRIGAATRSWITGAQDSGYEEEDYTVILRAAAAGKQQTPERP</sequence>
<evidence type="ECO:0000256" key="1">
    <source>
        <dbReference type="ARBA" id="ARBA00009080"/>
    </source>
</evidence>
<proteinExistence type="inferred from homology"/>
<evidence type="ECO:0000259" key="6">
    <source>
        <dbReference type="Pfam" id="PF14833"/>
    </source>
</evidence>
<dbReference type="PANTHER" id="PTHR43580:SF2">
    <property type="entry name" value="CYTOKINE-LIKE NUCLEAR FACTOR N-PAC"/>
    <property type="match status" value="1"/>
</dbReference>
<dbReference type="GO" id="GO:0051287">
    <property type="term" value="F:NAD binding"/>
    <property type="evidence" value="ECO:0007669"/>
    <property type="project" value="InterPro"/>
</dbReference>
<dbReference type="Gene3D" id="1.10.1040.10">
    <property type="entry name" value="N-(1-d-carboxylethyl)-l-norvaline Dehydrogenase, domain 2"/>
    <property type="match status" value="1"/>
</dbReference>
<reference evidence="7 8" key="1">
    <citation type="journal article" date="2010" name="Genome Biol. Evol.">
        <title>The sequence of a 1.8-mb bacterial linear plasmid reveals a rich evolutionary reservoir of secondary metabolic pathways.</title>
        <authorList>
            <person name="Medema M.H."/>
            <person name="Trefzer A."/>
            <person name="Kovalchuk A."/>
            <person name="van den Berg M."/>
            <person name="Mueller U."/>
            <person name="Heijne W."/>
            <person name="Wu L."/>
            <person name="Alam M.T."/>
            <person name="Ronning C.M."/>
            <person name="Nierman W.C."/>
            <person name="Bovenberg R.A.L."/>
            <person name="Breitling R."/>
            <person name="Takano E."/>
        </authorList>
    </citation>
    <scope>NUCLEOTIDE SEQUENCE [LARGE SCALE GENOMIC DNA]</scope>
    <source>
        <strain evidence="8">ATCC 27064 / DSM 738 / JCM 4710 / NBRC 13307 / NCIMB 12785 / NRRL 3585 / VKM Ac-602</strain>
    </source>
</reference>
<comment type="similarity">
    <text evidence="1">Belongs to the HIBADH-related family.</text>
</comment>
<dbReference type="PIRSF" id="PIRSF000103">
    <property type="entry name" value="HIBADH"/>
    <property type="match status" value="1"/>
</dbReference>
<evidence type="ECO:0000256" key="3">
    <source>
        <dbReference type="ARBA" id="ARBA00023027"/>
    </source>
</evidence>
<dbReference type="InterPro" id="IPR029154">
    <property type="entry name" value="HIBADH-like_NADP-bd"/>
</dbReference>
<dbReference type="Pfam" id="PF03446">
    <property type="entry name" value="NAD_binding_2"/>
    <property type="match status" value="1"/>
</dbReference>
<dbReference type="InterPro" id="IPR051265">
    <property type="entry name" value="HIBADH-related_NP60_sf"/>
</dbReference>
<dbReference type="EC" id="1.1.1.31" evidence="7"/>
<dbReference type="Pfam" id="PF14833">
    <property type="entry name" value="NAD_binding_11"/>
    <property type="match status" value="1"/>
</dbReference>
<dbReference type="KEGG" id="sclf:BB341_18920"/>
<dbReference type="InterPro" id="IPR006115">
    <property type="entry name" value="6PGDH_NADP-bd"/>
</dbReference>
<dbReference type="SUPFAM" id="SSF48179">
    <property type="entry name" value="6-phosphogluconate dehydrogenase C-terminal domain-like"/>
    <property type="match status" value="1"/>
</dbReference>
<dbReference type="RefSeq" id="WP_003955738.1">
    <property type="nucleotide sequence ID" value="NZ_CM000913.1"/>
</dbReference>
<accession>B5GV69</accession>
<evidence type="ECO:0000256" key="2">
    <source>
        <dbReference type="ARBA" id="ARBA00023002"/>
    </source>
</evidence>
<feature type="domain" description="6-phosphogluconate dehydrogenase NADP-binding" evidence="5">
    <location>
        <begin position="4"/>
        <end position="158"/>
    </location>
</feature>
<dbReference type="OrthoDB" id="3185659at2"/>
<name>B5GV69_STRCL</name>
<dbReference type="eggNOG" id="COG2084">
    <property type="taxonomic scope" value="Bacteria"/>
</dbReference>